<keyword evidence="4" id="KW-1133">Transmembrane helix</keyword>
<dbReference type="InterPro" id="IPR011990">
    <property type="entry name" value="TPR-like_helical_dom_sf"/>
</dbReference>
<evidence type="ECO:0000313" key="6">
    <source>
        <dbReference type="Proteomes" id="UP000650524"/>
    </source>
</evidence>
<feature type="repeat" description="TPR" evidence="3">
    <location>
        <begin position="117"/>
        <end position="150"/>
    </location>
</feature>
<sequence>MGKQKETDGQYVKKETMLVVALVAVIVGFLGGVVFSAYKSGVGLDGSAPGPSGQTAQKQDISNNLAQEINDLEKEISLHPENIEALIRLGNLYFDTEQPGKAIMAYNNALELNPGNPDVLTDLGVMYRRKGQPLEAIKVFDKAIKIDPRHEASRFNKGVVLLHDLNDSEGAIRAWEELVEVNPFARANGDELVLKLIEKIKGRDNPAN</sequence>
<keyword evidence="4" id="KW-0812">Transmembrane</keyword>
<dbReference type="PROSITE" id="PS50293">
    <property type="entry name" value="TPR_REGION"/>
    <property type="match status" value="2"/>
</dbReference>
<dbReference type="Gene3D" id="1.25.40.10">
    <property type="entry name" value="Tetratricopeptide repeat domain"/>
    <property type="match status" value="1"/>
</dbReference>
<evidence type="ECO:0000313" key="5">
    <source>
        <dbReference type="EMBL" id="MBC8177905.1"/>
    </source>
</evidence>
<dbReference type="AlphaFoldDB" id="A0A8J6T3K4"/>
<dbReference type="InterPro" id="IPR019734">
    <property type="entry name" value="TPR_rpt"/>
</dbReference>
<evidence type="ECO:0000256" key="2">
    <source>
        <dbReference type="ARBA" id="ARBA00022803"/>
    </source>
</evidence>
<protein>
    <submittedName>
        <fullName evidence="5">Tetratricopeptide repeat protein</fullName>
    </submittedName>
</protein>
<feature type="transmembrane region" description="Helical" evidence="4">
    <location>
        <begin position="16"/>
        <end position="38"/>
    </location>
</feature>
<dbReference type="SMART" id="SM00028">
    <property type="entry name" value="TPR"/>
    <property type="match status" value="2"/>
</dbReference>
<keyword evidence="2 3" id="KW-0802">TPR repeat</keyword>
<reference evidence="5 6" key="1">
    <citation type="submission" date="2020-08" db="EMBL/GenBank/DDBJ databases">
        <title>Bridging the membrane lipid divide: bacteria of the FCB group superphylum have the potential to synthesize archaeal ether lipids.</title>
        <authorList>
            <person name="Villanueva L."/>
            <person name="Von Meijenfeldt F.A.B."/>
            <person name="Westbye A.B."/>
            <person name="Yadav S."/>
            <person name="Hopmans E.C."/>
            <person name="Dutilh B.E."/>
            <person name="Sinninghe Damste J.S."/>
        </authorList>
    </citation>
    <scope>NUCLEOTIDE SEQUENCE [LARGE SCALE GENOMIC DNA]</scope>
    <source>
        <strain evidence="5">NIOZ-UU27</strain>
    </source>
</reference>
<gene>
    <name evidence="5" type="ORF">H8E19_10920</name>
</gene>
<evidence type="ECO:0000256" key="1">
    <source>
        <dbReference type="ARBA" id="ARBA00022737"/>
    </source>
</evidence>
<dbReference type="PROSITE" id="PS50005">
    <property type="entry name" value="TPR"/>
    <property type="match status" value="2"/>
</dbReference>
<accession>A0A8J6T3K4</accession>
<evidence type="ECO:0000256" key="3">
    <source>
        <dbReference type="PROSITE-ProRule" id="PRU00339"/>
    </source>
</evidence>
<keyword evidence="4" id="KW-0472">Membrane</keyword>
<comment type="caution">
    <text evidence="5">The sequence shown here is derived from an EMBL/GenBank/DDBJ whole genome shotgun (WGS) entry which is preliminary data.</text>
</comment>
<dbReference type="PANTHER" id="PTHR44186">
    <property type="match status" value="1"/>
</dbReference>
<feature type="repeat" description="TPR" evidence="3">
    <location>
        <begin position="83"/>
        <end position="116"/>
    </location>
</feature>
<organism evidence="5 6">
    <name type="scientific">Candidatus Desulfacyla euxinica</name>
    <dbReference type="NCBI Taxonomy" id="2841693"/>
    <lineage>
        <taxon>Bacteria</taxon>
        <taxon>Deltaproteobacteria</taxon>
        <taxon>Candidatus Desulfacyla</taxon>
    </lineage>
</organism>
<dbReference type="EMBL" id="JACNJD010000244">
    <property type="protein sequence ID" value="MBC8177905.1"/>
    <property type="molecule type" value="Genomic_DNA"/>
</dbReference>
<evidence type="ECO:0000256" key="4">
    <source>
        <dbReference type="SAM" id="Phobius"/>
    </source>
</evidence>
<proteinExistence type="predicted"/>
<dbReference type="PANTHER" id="PTHR44186:SF1">
    <property type="entry name" value="BARDET-BIEDL SYNDROME 4 PROTEIN"/>
    <property type="match status" value="1"/>
</dbReference>
<keyword evidence="1" id="KW-0677">Repeat</keyword>
<dbReference type="Pfam" id="PF13432">
    <property type="entry name" value="TPR_16"/>
    <property type="match status" value="1"/>
</dbReference>
<dbReference type="Proteomes" id="UP000650524">
    <property type="component" value="Unassembled WGS sequence"/>
</dbReference>
<name>A0A8J6T3K4_9DELT</name>
<dbReference type="SUPFAM" id="SSF48452">
    <property type="entry name" value="TPR-like"/>
    <property type="match status" value="1"/>
</dbReference>